<evidence type="ECO:0000313" key="3">
    <source>
        <dbReference type="Proteomes" id="UP000554286"/>
    </source>
</evidence>
<comment type="caution">
    <text evidence="2">The sequence shown here is derived from an EMBL/GenBank/DDBJ whole genome shotgun (WGS) entry which is preliminary data.</text>
</comment>
<evidence type="ECO:0000313" key="2">
    <source>
        <dbReference type="EMBL" id="MBB4266458.1"/>
    </source>
</evidence>
<reference evidence="2 3" key="1">
    <citation type="submission" date="2020-08" db="EMBL/GenBank/DDBJ databases">
        <title>Genome sequencing of Purple Non-Sulfur Bacteria from various extreme environments.</title>
        <authorList>
            <person name="Mayer M."/>
        </authorList>
    </citation>
    <scope>NUCLEOTIDE SEQUENCE [LARGE SCALE GENOMIC DNA]</scope>
    <source>
        <strain evidence="2 3">JA131</strain>
    </source>
</reference>
<keyword evidence="1" id="KW-0732">Signal</keyword>
<feature type="signal peptide" evidence="1">
    <location>
        <begin position="1"/>
        <end position="22"/>
    </location>
</feature>
<sequence>MTRPLLGAAAAALALTATPALAHFQLAYTPTVVLDAPAQVPMKFIFWHPMENGHAMDMTQPESLVVHFKGEAIDLTDKLTPFTFKAAHNEAQAYEAALPVKRNGDYIVALTPAPYYEESEDIYIQQITKSFLNKGEIPTGWNEPLGLPTEIVPLNKPTNVLAGSTFSGLLLSEGKPVAGAEIEIEYLAAPPDMEANTPGPVTAEPPSGGALVAMTGHDGMFTFGLPKAGFWGFAALGSGPDTEHEGKELSQDAVIWVHAQELP</sequence>
<name>A0A7W6REI1_9PROT</name>
<dbReference type="Proteomes" id="UP000554286">
    <property type="component" value="Unassembled WGS sequence"/>
</dbReference>
<keyword evidence="3" id="KW-1185">Reference proteome</keyword>
<accession>A0A7W6REI1</accession>
<dbReference type="EMBL" id="JACIGK010000013">
    <property type="protein sequence ID" value="MBB4266458.1"/>
    <property type="molecule type" value="Genomic_DNA"/>
</dbReference>
<organism evidence="2 3">
    <name type="scientific">Roseospira visakhapatnamensis</name>
    <dbReference type="NCBI Taxonomy" id="390880"/>
    <lineage>
        <taxon>Bacteria</taxon>
        <taxon>Pseudomonadati</taxon>
        <taxon>Pseudomonadota</taxon>
        <taxon>Alphaproteobacteria</taxon>
        <taxon>Rhodospirillales</taxon>
        <taxon>Rhodospirillaceae</taxon>
        <taxon>Roseospira</taxon>
    </lineage>
</organism>
<evidence type="ECO:0000256" key="1">
    <source>
        <dbReference type="SAM" id="SignalP"/>
    </source>
</evidence>
<protein>
    <submittedName>
        <fullName evidence="2">Cobalt/nickel transport protein</fullName>
    </submittedName>
</protein>
<proteinExistence type="predicted"/>
<dbReference type="Pfam" id="PF10670">
    <property type="entry name" value="DUF4198"/>
    <property type="match status" value="1"/>
</dbReference>
<dbReference type="InterPro" id="IPR019613">
    <property type="entry name" value="DUF4198"/>
</dbReference>
<feature type="chain" id="PRO_5030718559" evidence="1">
    <location>
        <begin position="23"/>
        <end position="263"/>
    </location>
</feature>
<dbReference type="AlphaFoldDB" id="A0A7W6REI1"/>
<gene>
    <name evidence="2" type="ORF">GGD89_002089</name>
</gene>
<dbReference type="RefSeq" id="WP_184044891.1">
    <property type="nucleotide sequence ID" value="NZ_JACIGK010000013.1"/>
</dbReference>